<sequence length="90" mass="10235">MDRSFDHASKRRFYKDFRILTLGWSDGASFMPNDFSLIHSKKSKINGVSGNIDKRNSGYKRLEESLQTAPEQIPAMVACVCLQGYVLPTY</sequence>
<dbReference type="AlphaFoldDB" id="A0A3D8Q1T5"/>
<gene>
    <name evidence="1" type="ORF">CWR48_00295</name>
</gene>
<evidence type="ECO:0000313" key="1">
    <source>
        <dbReference type="EMBL" id="RDW22183.1"/>
    </source>
</evidence>
<dbReference type="OrthoDB" id="29496at2"/>
<proteinExistence type="predicted"/>
<comment type="caution">
    <text evidence="1">The sequence shown here is derived from an EMBL/GenBank/DDBJ whole genome shotgun (WGS) entry which is preliminary data.</text>
</comment>
<reference evidence="2" key="1">
    <citation type="submission" date="2017-11" db="EMBL/GenBank/DDBJ databases">
        <authorList>
            <person name="Zhu W."/>
        </authorList>
    </citation>
    <scope>NUCLEOTIDE SEQUENCE [LARGE SCALE GENOMIC DNA]</scope>
    <source>
        <strain evidence="2">CAU 1183</strain>
    </source>
</reference>
<name>A0A3D8Q1T5_9BACI</name>
<dbReference type="EMBL" id="PIOC01000001">
    <property type="protein sequence ID" value="RDW22183.1"/>
    <property type="molecule type" value="Genomic_DNA"/>
</dbReference>
<organism evidence="1 2">
    <name type="scientific">Oceanobacillus arenosus</name>
    <dbReference type="NCBI Taxonomy" id="1229153"/>
    <lineage>
        <taxon>Bacteria</taxon>
        <taxon>Bacillati</taxon>
        <taxon>Bacillota</taxon>
        <taxon>Bacilli</taxon>
        <taxon>Bacillales</taxon>
        <taxon>Bacillaceae</taxon>
        <taxon>Oceanobacillus</taxon>
    </lineage>
</organism>
<dbReference type="RefSeq" id="WP_115771043.1">
    <property type="nucleotide sequence ID" value="NZ_PIOC01000001.1"/>
</dbReference>
<dbReference type="Proteomes" id="UP000257143">
    <property type="component" value="Unassembled WGS sequence"/>
</dbReference>
<evidence type="ECO:0000313" key="2">
    <source>
        <dbReference type="Proteomes" id="UP000257143"/>
    </source>
</evidence>
<protein>
    <submittedName>
        <fullName evidence="1">Uncharacterized protein</fullName>
    </submittedName>
</protein>
<accession>A0A3D8Q1T5</accession>
<keyword evidence="2" id="KW-1185">Reference proteome</keyword>